<evidence type="ECO:0000313" key="2">
    <source>
        <dbReference type="Proteomes" id="UP000823882"/>
    </source>
</evidence>
<proteinExistence type="predicted"/>
<protein>
    <submittedName>
        <fullName evidence="1">Molybdopterin oxidoreductase</fullName>
    </submittedName>
</protein>
<accession>A0A9D2T1W1</accession>
<gene>
    <name evidence="1" type="ORF">H9701_11010</name>
</gene>
<sequence>MTDRDFLWCALNLMLDDEEALDALCPSCRAEAQEARCPVCGTLTGGDWAGVNQGFDEARFQRLRRGGTE</sequence>
<name>A0A9D2T1W1_9FIRM</name>
<dbReference type="EMBL" id="DWWJ01000206">
    <property type="protein sequence ID" value="HJC42060.1"/>
    <property type="molecule type" value="Genomic_DNA"/>
</dbReference>
<reference evidence="1" key="2">
    <citation type="submission" date="2021-04" db="EMBL/GenBank/DDBJ databases">
        <authorList>
            <person name="Gilroy R."/>
        </authorList>
    </citation>
    <scope>NUCLEOTIDE SEQUENCE</scope>
    <source>
        <strain evidence="1">CHK186-1790</strain>
    </source>
</reference>
<reference evidence="1" key="1">
    <citation type="journal article" date="2021" name="PeerJ">
        <title>Extensive microbial diversity within the chicken gut microbiome revealed by metagenomics and culture.</title>
        <authorList>
            <person name="Gilroy R."/>
            <person name="Ravi A."/>
            <person name="Getino M."/>
            <person name="Pursley I."/>
            <person name="Horton D.L."/>
            <person name="Alikhan N.F."/>
            <person name="Baker D."/>
            <person name="Gharbi K."/>
            <person name="Hall N."/>
            <person name="Watson M."/>
            <person name="Adriaenssens E.M."/>
            <person name="Foster-Nyarko E."/>
            <person name="Jarju S."/>
            <person name="Secka A."/>
            <person name="Antonio M."/>
            <person name="Oren A."/>
            <person name="Chaudhuri R.R."/>
            <person name="La Ragione R."/>
            <person name="Hildebrand F."/>
            <person name="Pallen M.J."/>
        </authorList>
    </citation>
    <scope>NUCLEOTIDE SEQUENCE</scope>
    <source>
        <strain evidence="1">CHK186-1790</strain>
    </source>
</reference>
<organism evidence="1 2">
    <name type="scientific">Candidatus Intestinimonas pullistercoris</name>
    <dbReference type="NCBI Taxonomy" id="2838623"/>
    <lineage>
        <taxon>Bacteria</taxon>
        <taxon>Bacillati</taxon>
        <taxon>Bacillota</taxon>
        <taxon>Clostridia</taxon>
        <taxon>Eubacteriales</taxon>
        <taxon>Intestinimonas</taxon>
    </lineage>
</organism>
<comment type="caution">
    <text evidence="1">The sequence shown here is derived from an EMBL/GenBank/DDBJ whole genome shotgun (WGS) entry which is preliminary data.</text>
</comment>
<dbReference type="Proteomes" id="UP000823882">
    <property type="component" value="Unassembled WGS sequence"/>
</dbReference>
<dbReference type="AlphaFoldDB" id="A0A9D2T1W1"/>
<evidence type="ECO:0000313" key="1">
    <source>
        <dbReference type="EMBL" id="HJC42060.1"/>
    </source>
</evidence>